<feature type="transmembrane region" description="Helical" evidence="2">
    <location>
        <begin position="114"/>
        <end position="133"/>
    </location>
</feature>
<sequence>MSVSTNRGSSAAPTAPPLVAARTTLDRLLGRVTMYRLVVLGLAALVVLSFVLSLTGAIFYTPAALALTLAVLVVVTLASGRLYGALFGVTPHTESALVTAGLLYFLLWPSTEPLKLLAIALAAFAASASKYLVAWRGRHILNPAAAGVLLVTLLGLTGGVWWVATEPLLYLVAPLVLLIAYRTGKLPVVALFIVVAGALTVVFSMSGGTDLAGALQYAFVASPIVFLGGFMLTEPLTLPPTRGQQLAVAALVGVLVALPTLVSLHVGLLSLTPETALLVGNVVAFALARRRGLSLTLSGRRSFGPTTTEFVFTPDHPVRYRPGQWLELTLPHRKVDSRGSRRVFSIASATPDGSSVAVGIKLPPGHTSSFKRALGDLPVGTHLRATTVAGEFTLPTDRSQPLLLVAGGIGITPYLTQLAECVQQGRDVVLAYGVTDPDEIPYRDDLVDLGVPVVLAAPRVASVDLPDGWVPVEGFLTADTLREHVPDVDRRVAYVSGPPVMVNALSATLRQLGARKVRTDAFVGY</sequence>
<dbReference type="Gene3D" id="3.40.50.80">
    <property type="entry name" value="Nucleotide-binding domain of ferredoxin-NADP reductase (FNR) module"/>
    <property type="match status" value="1"/>
</dbReference>
<keyword evidence="5" id="KW-1185">Reference proteome</keyword>
<proteinExistence type="predicted"/>
<dbReference type="SUPFAM" id="SSF52343">
    <property type="entry name" value="Ferredoxin reductase-like, C-terminal NADP-linked domain"/>
    <property type="match status" value="1"/>
</dbReference>
<dbReference type="PROSITE" id="PS51384">
    <property type="entry name" value="FAD_FR"/>
    <property type="match status" value="1"/>
</dbReference>
<feature type="transmembrane region" description="Helical" evidence="2">
    <location>
        <begin position="245"/>
        <end position="262"/>
    </location>
</feature>
<feature type="transmembrane region" description="Helical" evidence="2">
    <location>
        <begin position="34"/>
        <end position="52"/>
    </location>
</feature>
<feature type="domain" description="FAD-binding FR-type" evidence="3">
    <location>
        <begin position="290"/>
        <end position="395"/>
    </location>
</feature>
<feature type="transmembrane region" description="Helical" evidence="2">
    <location>
        <begin position="189"/>
        <end position="208"/>
    </location>
</feature>
<feature type="transmembrane region" description="Helical" evidence="2">
    <location>
        <begin position="214"/>
        <end position="233"/>
    </location>
</feature>
<feature type="transmembrane region" description="Helical" evidence="2">
    <location>
        <begin position="140"/>
        <end position="162"/>
    </location>
</feature>
<reference evidence="4 5" key="1">
    <citation type="submission" date="2019-05" db="EMBL/GenBank/DDBJ databases">
        <title>Nakamurella sp. N5BH11, whole genome shotgun sequence.</title>
        <authorList>
            <person name="Tuo L."/>
        </authorList>
    </citation>
    <scope>NUCLEOTIDE SEQUENCE [LARGE SCALE GENOMIC DNA]</scope>
    <source>
        <strain evidence="4 5">N5BH11</strain>
    </source>
</reference>
<evidence type="ECO:0000313" key="4">
    <source>
        <dbReference type="EMBL" id="TKV61554.1"/>
    </source>
</evidence>
<dbReference type="InterPro" id="IPR001433">
    <property type="entry name" value="OxRdtase_FAD/NAD-bd"/>
</dbReference>
<name>A0A4U6QLW1_9ACTN</name>
<feature type="transmembrane region" description="Helical" evidence="2">
    <location>
        <begin position="85"/>
        <end position="108"/>
    </location>
</feature>
<feature type="transmembrane region" description="Helical" evidence="2">
    <location>
        <begin position="58"/>
        <end position="78"/>
    </location>
</feature>
<dbReference type="InterPro" id="IPR017927">
    <property type="entry name" value="FAD-bd_FR_type"/>
</dbReference>
<comment type="caution">
    <text evidence="4">The sequence shown here is derived from an EMBL/GenBank/DDBJ whole genome shotgun (WGS) entry which is preliminary data.</text>
</comment>
<dbReference type="InterPro" id="IPR017938">
    <property type="entry name" value="Riboflavin_synthase-like_b-brl"/>
</dbReference>
<dbReference type="AlphaFoldDB" id="A0A4U6QLW1"/>
<dbReference type="PANTHER" id="PTHR47354:SF5">
    <property type="entry name" value="PROTEIN RFBI"/>
    <property type="match status" value="1"/>
</dbReference>
<dbReference type="PANTHER" id="PTHR47354">
    <property type="entry name" value="NADH OXIDOREDUCTASE HCR"/>
    <property type="match status" value="1"/>
</dbReference>
<dbReference type="GO" id="GO:0016491">
    <property type="term" value="F:oxidoreductase activity"/>
    <property type="evidence" value="ECO:0007669"/>
    <property type="project" value="InterPro"/>
</dbReference>
<evidence type="ECO:0000256" key="1">
    <source>
        <dbReference type="ARBA" id="ARBA00001974"/>
    </source>
</evidence>
<keyword evidence="2" id="KW-0472">Membrane</keyword>
<evidence type="ECO:0000313" key="5">
    <source>
        <dbReference type="Proteomes" id="UP000306985"/>
    </source>
</evidence>
<keyword evidence="2" id="KW-1133">Transmembrane helix</keyword>
<evidence type="ECO:0000259" key="3">
    <source>
        <dbReference type="PROSITE" id="PS51384"/>
    </source>
</evidence>
<evidence type="ECO:0000256" key="2">
    <source>
        <dbReference type="SAM" id="Phobius"/>
    </source>
</evidence>
<organism evidence="4 5">
    <name type="scientific">Nakamurella flava</name>
    <dbReference type="NCBI Taxonomy" id="2576308"/>
    <lineage>
        <taxon>Bacteria</taxon>
        <taxon>Bacillati</taxon>
        <taxon>Actinomycetota</taxon>
        <taxon>Actinomycetes</taxon>
        <taxon>Nakamurellales</taxon>
        <taxon>Nakamurellaceae</taxon>
        <taxon>Nakamurella</taxon>
    </lineage>
</organism>
<dbReference type="EMBL" id="SZZH01000001">
    <property type="protein sequence ID" value="TKV61554.1"/>
    <property type="molecule type" value="Genomic_DNA"/>
</dbReference>
<dbReference type="InterPro" id="IPR050415">
    <property type="entry name" value="MRET"/>
</dbReference>
<feature type="transmembrane region" description="Helical" evidence="2">
    <location>
        <begin position="168"/>
        <end position="184"/>
    </location>
</feature>
<dbReference type="Proteomes" id="UP000306985">
    <property type="component" value="Unassembled WGS sequence"/>
</dbReference>
<protein>
    <submittedName>
        <fullName evidence="4">FAD-dependent oxidoreductase</fullName>
    </submittedName>
</protein>
<dbReference type="Pfam" id="PF00175">
    <property type="entry name" value="NAD_binding_1"/>
    <property type="match status" value="1"/>
</dbReference>
<dbReference type="RefSeq" id="WP_137448859.1">
    <property type="nucleotide sequence ID" value="NZ_SZZH01000001.1"/>
</dbReference>
<gene>
    <name evidence="4" type="ORF">FDO65_08295</name>
</gene>
<dbReference type="SUPFAM" id="SSF63380">
    <property type="entry name" value="Riboflavin synthase domain-like"/>
    <property type="match status" value="1"/>
</dbReference>
<accession>A0A4U6QLW1</accession>
<dbReference type="Gene3D" id="2.40.30.10">
    <property type="entry name" value="Translation factors"/>
    <property type="match status" value="1"/>
</dbReference>
<dbReference type="InterPro" id="IPR039261">
    <property type="entry name" value="FNR_nucleotide-bd"/>
</dbReference>
<dbReference type="CDD" id="cd00322">
    <property type="entry name" value="FNR_like"/>
    <property type="match status" value="1"/>
</dbReference>
<comment type="cofactor">
    <cofactor evidence="1">
        <name>FAD</name>
        <dbReference type="ChEBI" id="CHEBI:57692"/>
    </cofactor>
</comment>
<dbReference type="PRINTS" id="PR00410">
    <property type="entry name" value="PHEHYDRXLASE"/>
</dbReference>
<keyword evidence="2" id="KW-0812">Transmembrane</keyword>
<dbReference type="OrthoDB" id="9801223at2"/>